<organism evidence="2 3">
    <name type="scientific">Massilia pinisoli</name>
    <dbReference type="NCBI Taxonomy" id="1772194"/>
    <lineage>
        <taxon>Bacteria</taxon>
        <taxon>Pseudomonadati</taxon>
        <taxon>Pseudomonadota</taxon>
        <taxon>Betaproteobacteria</taxon>
        <taxon>Burkholderiales</taxon>
        <taxon>Oxalobacteraceae</taxon>
        <taxon>Telluria group</taxon>
        <taxon>Massilia</taxon>
    </lineage>
</organism>
<evidence type="ECO:0000313" key="2">
    <source>
        <dbReference type="EMBL" id="MCS0585531.1"/>
    </source>
</evidence>
<evidence type="ECO:0000256" key="1">
    <source>
        <dbReference type="SAM" id="MobiDB-lite"/>
    </source>
</evidence>
<dbReference type="RefSeq" id="WP_258820051.1">
    <property type="nucleotide sequence ID" value="NZ_JANUGW010000043.1"/>
</dbReference>
<dbReference type="EMBL" id="JANUGW010000043">
    <property type="protein sequence ID" value="MCS0585531.1"/>
    <property type="molecule type" value="Genomic_DNA"/>
</dbReference>
<protein>
    <submittedName>
        <fullName evidence="2">Uncharacterized protein</fullName>
    </submittedName>
</protein>
<gene>
    <name evidence="2" type="ORF">NX784_28520</name>
</gene>
<feature type="compositionally biased region" description="Polar residues" evidence="1">
    <location>
        <begin position="83"/>
        <end position="97"/>
    </location>
</feature>
<proteinExistence type="predicted"/>
<evidence type="ECO:0000313" key="3">
    <source>
        <dbReference type="Proteomes" id="UP001204151"/>
    </source>
</evidence>
<keyword evidence="3" id="KW-1185">Reference proteome</keyword>
<sequence length="97" mass="11152">MDEQKTMDFHHKAYVCIDVFENRKPVLLVSRPDADWCFLCGEEHPDDASYYRVVGIGHILEKDPSLKEVMDLQPDEEAERSSPDSSWVRTNLSGPTQ</sequence>
<dbReference type="Proteomes" id="UP001204151">
    <property type="component" value="Unassembled WGS sequence"/>
</dbReference>
<comment type="caution">
    <text evidence="2">The sequence shown here is derived from an EMBL/GenBank/DDBJ whole genome shotgun (WGS) entry which is preliminary data.</text>
</comment>
<name>A0ABT2A036_9BURK</name>
<reference evidence="2 3" key="1">
    <citation type="submission" date="2022-08" db="EMBL/GenBank/DDBJ databases">
        <title>Reclassification of Massilia species as members of the genera Telluria, Duganella, Pseudoduganella, Mokoshia gen. nov. and Zemynaea gen. nov. using orthogonal and non-orthogonal genome-based approaches.</title>
        <authorList>
            <person name="Bowman J.P."/>
        </authorList>
    </citation>
    <scope>NUCLEOTIDE SEQUENCE [LARGE SCALE GENOMIC DNA]</scope>
    <source>
        <strain evidence="2 3">JCM 31316</strain>
    </source>
</reference>
<feature type="region of interest" description="Disordered" evidence="1">
    <location>
        <begin position="72"/>
        <end position="97"/>
    </location>
</feature>
<accession>A0ABT2A036</accession>